<accession>A0A6J7K8R4</accession>
<protein>
    <submittedName>
        <fullName evidence="4">Unannotated protein</fullName>
    </submittedName>
</protein>
<name>A0A6J7K8R4_9ZZZZ</name>
<feature type="domain" description="HTH merR-type" evidence="3">
    <location>
        <begin position="10"/>
        <end position="78"/>
    </location>
</feature>
<dbReference type="Gene3D" id="1.10.1660.10">
    <property type="match status" value="1"/>
</dbReference>
<evidence type="ECO:0000256" key="2">
    <source>
        <dbReference type="SAM" id="Coils"/>
    </source>
</evidence>
<dbReference type="PANTHER" id="PTHR30204">
    <property type="entry name" value="REDOX-CYCLING DRUG-SENSING TRANSCRIPTIONAL ACTIVATOR SOXR"/>
    <property type="match status" value="1"/>
</dbReference>
<dbReference type="InterPro" id="IPR000551">
    <property type="entry name" value="MerR-type_HTH_dom"/>
</dbReference>
<feature type="coiled-coil region" evidence="2">
    <location>
        <begin position="75"/>
        <end position="102"/>
    </location>
</feature>
<dbReference type="PROSITE" id="PS50937">
    <property type="entry name" value="HTH_MERR_2"/>
    <property type="match status" value="1"/>
</dbReference>
<evidence type="ECO:0000259" key="3">
    <source>
        <dbReference type="PROSITE" id="PS50937"/>
    </source>
</evidence>
<gene>
    <name evidence="4" type="ORF">UFOPK3837_00490</name>
</gene>
<dbReference type="SUPFAM" id="SSF46955">
    <property type="entry name" value="Putative DNA-binding domain"/>
    <property type="match status" value="1"/>
</dbReference>
<dbReference type="PANTHER" id="PTHR30204:SF58">
    <property type="entry name" value="HTH-TYPE TRANSCRIPTIONAL REGULATOR YFMP"/>
    <property type="match status" value="1"/>
</dbReference>
<dbReference type="InterPro" id="IPR009061">
    <property type="entry name" value="DNA-bd_dom_put_sf"/>
</dbReference>
<dbReference type="SMART" id="SM00422">
    <property type="entry name" value="HTH_MERR"/>
    <property type="match status" value="1"/>
</dbReference>
<evidence type="ECO:0000256" key="1">
    <source>
        <dbReference type="ARBA" id="ARBA00023125"/>
    </source>
</evidence>
<keyword evidence="1" id="KW-0238">DNA-binding</keyword>
<organism evidence="4">
    <name type="scientific">freshwater metagenome</name>
    <dbReference type="NCBI Taxonomy" id="449393"/>
    <lineage>
        <taxon>unclassified sequences</taxon>
        <taxon>metagenomes</taxon>
        <taxon>ecological metagenomes</taxon>
    </lineage>
</organism>
<dbReference type="InterPro" id="IPR047057">
    <property type="entry name" value="MerR_fam"/>
</dbReference>
<reference evidence="4" key="1">
    <citation type="submission" date="2020-05" db="EMBL/GenBank/DDBJ databases">
        <authorList>
            <person name="Chiriac C."/>
            <person name="Salcher M."/>
            <person name="Ghai R."/>
            <person name="Kavagutti S V."/>
        </authorList>
    </citation>
    <scope>NUCLEOTIDE SEQUENCE</scope>
</reference>
<dbReference type="AlphaFoldDB" id="A0A6J7K8R4"/>
<dbReference type="GO" id="GO:0003677">
    <property type="term" value="F:DNA binding"/>
    <property type="evidence" value="ECO:0007669"/>
    <property type="project" value="UniProtKB-KW"/>
</dbReference>
<proteinExistence type="predicted"/>
<sequence>MDEFDVDTPMFAITFAAELAFMHAQTLRQYDRMGLVVPTRTGGQSRRYTMRNIAQLREIARLSNEGVSLEGIRRILELENQNAELNKRIRDLEQALANELMNRPGARVFAAGGSGIETLTPGQRPSRHTSVVLWRKR</sequence>
<dbReference type="GO" id="GO:0003700">
    <property type="term" value="F:DNA-binding transcription factor activity"/>
    <property type="evidence" value="ECO:0007669"/>
    <property type="project" value="InterPro"/>
</dbReference>
<dbReference type="NCBIfam" id="NF047375">
    <property type="entry name" value="HeatShock_HspR"/>
    <property type="match status" value="1"/>
</dbReference>
<dbReference type="Pfam" id="PF13411">
    <property type="entry name" value="MerR_1"/>
    <property type="match status" value="1"/>
</dbReference>
<keyword evidence="2" id="KW-0175">Coiled coil</keyword>
<dbReference type="EMBL" id="CAFBNO010000013">
    <property type="protein sequence ID" value="CAB4951867.1"/>
    <property type="molecule type" value="Genomic_DNA"/>
</dbReference>
<evidence type="ECO:0000313" key="4">
    <source>
        <dbReference type="EMBL" id="CAB4951867.1"/>
    </source>
</evidence>